<name>A0ABP0ZSZ2_9ASCO</name>
<dbReference type="PANTHER" id="PTHR28219">
    <property type="entry name" value="UPF0642 PROTEIN YBL028C"/>
    <property type="match status" value="1"/>
</dbReference>
<organism evidence="3 4">
    <name type="scientific">Lodderomyces beijingensis</name>
    <dbReference type="NCBI Taxonomy" id="1775926"/>
    <lineage>
        <taxon>Eukaryota</taxon>
        <taxon>Fungi</taxon>
        <taxon>Dikarya</taxon>
        <taxon>Ascomycota</taxon>
        <taxon>Saccharomycotina</taxon>
        <taxon>Pichiomycetes</taxon>
        <taxon>Debaryomycetaceae</taxon>
        <taxon>Candida/Lodderomyces clade</taxon>
        <taxon>Lodderomyces</taxon>
    </lineage>
</organism>
<feature type="compositionally biased region" description="Basic residues" evidence="1">
    <location>
        <begin position="83"/>
        <end position="98"/>
    </location>
</feature>
<sequence>MAKSLRSKSKLQAKSLKRKGEFQNFVDERNKRIAEKLQKETAEQEVKKKKAKEDKQDGGSMDVDQPKKVSTSGWRDSNSQRYKQSKLKNKVKKKTMKF</sequence>
<feature type="compositionally biased region" description="Basic and acidic residues" evidence="1">
    <location>
        <begin position="18"/>
        <end position="57"/>
    </location>
</feature>
<feature type="domain" description="DUF2423" evidence="2">
    <location>
        <begin position="1"/>
        <end position="44"/>
    </location>
</feature>
<protein>
    <recommendedName>
        <fullName evidence="2">DUF2423 domain-containing protein</fullName>
    </recommendedName>
</protein>
<gene>
    <name evidence="3" type="ORF">LODBEIA_P35540</name>
</gene>
<dbReference type="GeneID" id="92208750"/>
<dbReference type="Proteomes" id="UP001497383">
    <property type="component" value="Chromosome 4"/>
</dbReference>
<accession>A0ABP0ZSZ2</accession>
<proteinExistence type="predicted"/>
<reference evidence="3 4" key="1">
    <citation type="submission" date="2024-03" db="EMBL/GenBank/DDBJ databases">
        <authorList>
            <person name="Brejova B."/>
        </authorList>
    </citation>
    <scope>NUCLEOTIDE SEQUENCE [LARGE SCALE GENOMIC DNA]</scope>
    <source>
        <strain evidence="3 4">CBS 14171</strain>
    </source>
</reference>
<dbReference type="PANTHER" id="PTHR28219:SF1">
    <property type="entry name" value="UPF0642 PROTEIN YBL028C"/>
    <property type="match status" value="1"/>
</dbReference>
<evidence type="ECO:0000313" key="4">
    <source>
        <dbReference type="Proteomes" id="UP001497383"/>
    </source>
</evidence>
<dbReference type="RefSeq" id="XP_066830492.1">
    <property type="nucleotide sequence ID" value="XM_066973677.1"/>
</dbReference>
<feature type="region of interest" description="Disordered" evidence="1">
    <location>
        <begin position="1"/>
        <end position="98"/>
    </location>
</feature>
<evidence type="ECO:0000256" key="1">
    <source>
        <dbReference type="SAM" id="MobiDB-lite"/>
    </source>
</evidence>
<dbReference type="EMBL" id="OZ022408">
    <property type="protein sequence ID" value="CAK9439429.1"/>
    <property type="molecule type" value="Genomic_DNA"/>
</dbReference>
<feature type="compositionally biased region" description="Polar residues" evidence="1">
    <location>
        <begin position="68"/>
        <end position="82"/>
    </location>
</feature>
<evidence type="ECO:0000259" key="2">
    <source>
        <dbReference type="Pfam" id="PF10338"/>
    </source>
</evidence>
<evidence type="ECO:0000313" key="3">
    <source>
        <dbReference type="EMBL" id="CAK9439429.1"/>
    </source>
</evidence>
<feature type="compositionally biased region" description="Basic residues" evidence="1">
    <location>
        <begin position="1"/>
        <end position="17"/>
    </location>
</feature>
<keyword evidence="4" id="KW-1185">Reference proteome</keyword>
<dbReference type="InterPro" id="IPR019434">
    <property type="entry name" value="DUF2423"/>
</dbReference>
<dbReference type="Pfam" id="PF10338">
    <property type="entry name" value="YBL028C_N"/>
    <property type="match status" value="1"/>
</dbReference>